<protein>
    <submittedName>
        <fullName evidence="1">Arginine deiminase-related protein</fullName>
    </submittedName>
</protein>
<comment type="caution">
    <text evidence="1">The sequence shown here is derived from an EMBL/GenBank/DDBJ whole genome shotgun (WGS) entry which is preliminary data.</text>
</comment>
<dbReference type="Proteomes" id="UP001236258">
    <property type="component" value="Unassembled WGS sequence"/>
</dbReference>
<keyword evidence="2" id="KW-1185">Reference proteome</keyword>
<sequence length="312" mass="34143">MKTTQSQCSGTVLMVPPCHFGFNPETGRDNAFQHQPQLTTEALQQQAMAEFNTMVATLRQQGIEVLLLDTHHASQPTPDAVFPNNWFSTTANGQLVLYPMATPNRQAEVQPGPLTACLNAAGYQVRQQLDLRPQATPGQALEGTGALVFDHRLGKVYAARSQRCDPALFRLLPPSYQLVDFDTDCQGMPVYHTNVLLSIGEQFAVVCPEVIADAHRDRVLAELAEQRELILISAQQMQAFAANLLQLRSKSGELLIALSATAHQALLASQRAQLSQYGRLLPCRVDTIEHVGGGSVRCMLAEIFLPKVEGMA</sequence>
<dbReference type="PIRSF" id="PIRSF028188">
    <property type="entry name" value="Amdntrnsf_FN0238"/>
    <property type="match status" value="1"/>
</dbReference>
<dbReference type="InterPro" id="IPR014541">
    <property type="entry name" value="Amdntrnsf_FN0238"/>
</dbReference>
<dbReference type="Gene3D" id="3.75.10.10">
    <property type="entry name" value="L-arginine/glycine Amidinotransferase, Chain A"/>
    <property type="match status" value="1"/>
</dbReference>
<name>A0ABT9GRV5_9GAMM</name>
<proteinExistence type="predicted"/>
<evidence type="ECO:0000313" key="2">
    <source>
        <dbReference type="Proteomes" id="UP001236258"/>
    </source>
</evidence>
<reference evidence="1 2" key="1">
    <citation type="submission" date="2023-08" db="EMBL/GenBank/DDBJ databases">
        <authorList>
            <person name="Joshi A."/>
            <person name="Thite S."/>
        </authorList>
    </citation>
    <scope>NUCLEOTIDE SEQUENCE [LARGE SCALE GENOMIC DNA]</scope>
    <source>
        <strain evidence="1 2">1E1</strain>
    </source>
</reference>
<dbReference type="SUPFAM" id="SSF55909">
    <property type="entry name" value="Pentein"/>
    <property type="match status" value="1"/>
</dbReference>
<dbReference type="EMBL" id="JAUZVY010000005">
    <property type="protein sequence ID" value="MDP4529715.1"/>
    <property type="molecule type" value="Genomic_DNA"/>
</dbReference>
<evidence type="ECO:0000313" key="1">
    <source>
        <dbReference type="EMBL" id="MDP4529715.1"/>
    </source>
</evidence>
<gene>
    <name evidence="1" type="ORF">Q3O59_11850</name>
</gene>
<dbReference type="PANTHER" id="PTHR43224">
    <property type="entry name" value="AMIDINOTRANSFERASE"/>
    <property type="match status" value="1"/>
</dbReference>
<dbReference type="RefSeq" id="WP_305945781.1">
    <property type="nucleotide sequence ID" value="NZ_JAUZVY010000005.1"/>
</dbReference>
<dbReference type="Pfam" id="PF19420">
    <property type="entry name" value="DDAH_eukar"/>
    <property type="match status" value="1"/>
</dbReference>
<dbReference type="PANTHER" id="PTHR43224:SF1">
    <property type="entry name" value="AMIDINOTRANSFERASE"/>
    <property type="match status" value="1"/>
</dbReference>
<organism evidence="1 2">
    <name type="scientific">Alkalimonas delamerensis</name>
    <dbReference type="NCBI Taxonomy" id="265981"/>
    <lineage>
        <taxon>Bacteria</taxon>
        <taxon>Pseudomonadati</taxon>
        <taxon>Pseudomonadota</taxon>
        <taxon>Gammaproteobacteria</taxon>
        <taxon>Alkalimonas</taxon>
    </lineage>
</organism>
<accession>A0ABT9GRV5</accession>